<reference evidence="1" key="1">
    <citation type="submission" date="2023-10" db="EMBL/GenBank/DDBJ databases">
        <authorList>
            <person name="Rodriguez Cubillos JULIANA M."/>
            <person name="De Vega J."/>
        </authorList>
    </citation>
    <scope>NUCLEOTIDE SEQUENCE</scope>
</reference>
<evidence type="ECO:0000313" key="2">
    <source>
        <dbReference type="Proteomes" id="UP001177021"/>
    </source>
</evidence>
<keyword evidence="2" id="KW-1185">Reference proteome</keyword>
<sequence length="314" mass="35161">MASRIAICFGQRVCGFDLLRTEGKSFVIDVNGWSFVKDNDEYYDQCSRILREMFLREKQRIMETKLDPTSFPYQKDVNSSVHNLKKQDSSSSTKDQLRSSLSQLIRRSPSQTLTNRSSRRSTINSSELSSLTPPRASPSGRLENNISLTSVPPIPMLSSSSISYTSGNIPLTANSLSISENSTNCDKISVAPPAPKHTWKLKGMVSVIRHADRTPKQKLKFTFHTKPFIELLKGHQEEVLLTGQAALGSVMAAVETALREGIEDPEKLRNLKNILVKKGGWIGTKVQIKPMFRRNSAEKVKHKTVISKDDMPKL</sequence>
<evidence type="ECO:0000313" key="1">
    <source>
        <dbReference type="EMBL" id="CAJ2651429.1"/>
    </source>
</evidence>
<organism evidence="1 2">
    <name type="scientific">Trifolium pratense</name>
    <name type="common">Red clover</name>
    <dbReference type="NCBI Taxonomy" id="57577"/>
    <lineage>
        <taxon>Eukaryota</taxon>
        <taxon>Viridiplantae</taxon>
        <taxon>Streptophyta</taxon>
        <taxon>Embryophyta</taxon>
        <taxon>Tracheophyta</taxon>
        <taxon>Spermatophyta</taxon>
        <taxon>Magnoliopsida</taxon>
        <taxon>eudicotyledons</taxon>
        <taxon>Gunneridae</taxon>
        <taxon>Pentapetalae</taxon>
        <taxon>rosids</taxon>
        <taxon>fabids</taxon>
        <taxon>Fabales</taxon>
        <taxon>Fabaceae</taxon>
        <taxon>Papilionoideae</taxon>
        <taxon>50 kb inversion clade</taxon>
        <taxon>NPAAA clade</taxon>
        <taxon>Hologalegina</taxon>
        <taxon>IRL clade</taxon>
        <taxon>Trifolieae</taxon>
        <taxon>Trifolium</taxon>
    </lineage>
</organism>
<name>A0ACB0K585_TRIPR</name>
<dbReference type="EMBL" id="CASHSV030000139">
    <property type="protein sequence ID" value="CAJ2651429.1"/>
    <property type="molecule type" value="Genomic_DNA"/>
</dbReference>
<proteinExistence type="predicted"/>
<gene>
    <name evidence="1" type="ORF">MILVUS5_LOCUS19071</name>
</gene>
<protein>
    <submittedName>
        <fullName evidence="1">Uncharacterized protein</fullName>
    </submittedName>
</protein>
<comment type="caution">
    <text evidence="1">The sequence shown here is derived from an EMBL/GenBank/DDBJ whole genome shotgun (WGS) entry which is preliminary data.</text>
</comment>
<accession>A0ACB0K585</accession>
<dbReference type="Proteomes" id="UP001177021">
    <property type="component" value="Unassembled WGS sequence"/>
</dbReference>